<keyword evidence="2" id="KW-0444">Lipid biosynthesis</keyword>
<keyword evidence="11" id="KW-1185">Reference proteome</keyword>
<evidence type="ECO:0000256" key="2">
    <source>
        <dbReference type="ARBA" id="ARBA00022516"/>
    </source>
</evidence>
<proteinExistence type="predicted"/>
<evidence type="ECO:0000256" key="1">
    <source>
        <dbReference type="ARBA" id="ARBA00022490"/>
    </source>
</evidence>
<dbReference type="GO" id="GO:0046872">
    <property type="term" value="F:metal ion binding"/>
    <property type="evidence" value="ECO:0007669"/>
    <property type="project" value="UniProtKB-KW"/>
</dbReference>
<dbReference type="InterPro" id="IPR016205">
    <property type="entry name" value="Glycerol_DH"/>
</dbReference>
<evidence type="ECO:0000256" key="7">
    <source>
        <dbReference type="ARBA" id="ARBA00023098"/>
    </source>
</evidence>
<evidence type="ECO:0000256" key="6">
    <source>
        <dbReference type="ARBA" id="ARBA00023027"/>
    </source>
</evidence>
<keyword evidence="9" id="KW-1208">Phospholipid metabolism</keyword>
<evidence type="ECO:0000256" key="8">
    <source>
        <dbReference type="ARBA" id="ARBA00023209"/>
    </source>
</evidence>
<organism evidence="10 11">
    <name type="scientific">Eubacterium aggregans</name>
    <dbReference type="NCBI Taxonomy" id="81409"/>
    <lineage>
        <taxon>Bacteria</taxon>
        <taxon>Bacillati</taxon>
        <taxon>Bacillota</taxon>
        <taxon>Clostridia</taxon>
        <taxon>Eubacteriales</taxon>
        <taxon>Eubacteriaceae</taxon>
        <taxon>Eubacterium</taxon>
    </lineage>
</organism>
<keyword evidence="1" id="KW-0963">Cytoplasm</keyword>
<dbReference type="PANTHER" id="PTHR43616:SF5">
    <property type="entry name" value="GLYCEROL DEHYDROGENASE 1"/>
    <property type="match status" value="1"/>
</dbReference>
<dbReference type="SUPFAM" id="SSF56796">
    <property type="entry name" value="Dehydroquinate synthase-like"/>
    <property type="match status" value="1"/>
</dbReference>
<dbReference type="GO" id="GO:0016614">
    <property type="term" value="F:oxidoreductase activity, acting on CH-OH group of donors"/>
    <property type="evidence" value="ECO:0007669"/>
    <property type="project" value="InterPro"/>
</dbReference>
<sequence length="462" mass="50749">MSFLDKTINELINTEFKCSCGKTHLANIQNIAIGKGVIGQLGAMIDKQVIKDDRVFDKAVDKIFVVSDINTEGVAGKDVKERLTKAGYSTTDYVFPHASMHAEDRYVEEMRARLPEDIALIIAVGSGSLNDITRYVAFHAGVPYYIVATAPSMDGYASNVSPLVHNNLKITYTAECAAAIIGDTDYLATAPMHMIAAGLGDVLGKYLAISDWRISQVINGEYYCPEVGELVLYSVKKCVDTVPGLEKRDPTALQYLMESLVLIGIAMSYIGFSRPASSSEHHIAHFLEMKAIFAGEYGELHGTNVGMATCLIGEMYKSFLAKPLDYDKARAHAIAFDHDVWVTEIKRSFGLGADEVIKLYDTARQNDGDAVLKRIDAIEAHEDEILGMVRDVSEKLAACPALLGCLGGLTDPSGYPLTQGDMVDIITYAKELRNRYGTLQLFYDLGMLNDIAQEMATRYMKK</sequence>
<dbReference type="EMBL" id="FNRK01000010">
    <property type="protein sequence ID" value="SEA44488.1"/>
    <property type="molecule type" value="Genomic_DNA"/>
</dbReference>
<dbReference type="GO" id="GO:0008654">
    <property type="term" value="P:phospholipid biosynthetic process"/>
    <property type="evidence" value="ECO:0007669"/>
    <property type="project" value="UniProtKB-KW"/>
</dbReference>
<keyword evidence="8" id="KW-0594">Phospholipid biosynthesis</keyword>
<dbReference type="InterPro" id="IPR032837">
    <property type="entry name" value="G1PDH"/>
</dbReference>
<dbReference type="Gene3D" id="1.20.1090.10">
    <property type="entry name" value="Dehydroquinate synthase-like - alpha domain"/>
    <property type="match status" value="1"/>
</dbReference>
<evidence type="ECO:0000313" key="10">
    <source>
        <dbReference type="EMBL" id="SEA44488.1"/>
    </source>
</evidence>
<keyword evidence="4" id="KW-0521">NADP</keyword>
<accession>A0A1H4B950</accession>
<evidence type="ECO:0000256" key="4">
    <source>
        <dbReference type="ARBA" id="ARBA00022857"/>
    </source>
</evidence>
<reference evidence="10 11" key="1">
    <citation type="submission" date="2016-10" db="EMBL/GenBank/DDBJ databases">
        <authorList>
            <person name="de Groot N.N."/>
        </authorList>
    </citation>
    <scope>NUCLEOTIDE SEQUENCE [LARGE SCALE GENOMIC DNA]</scope>
    <source>
        <strain evidence="10 11">SR12</strain>
    </source>
</reference>
<dbReference type="OrthoDB" id="9763580at2"/>
<dbReference type="Gene3D" id="3.40.50.1970">
    <property type="match status" value="1"/>
</dbReference>
<protein>
    <submittedName>
        <fullName evidence="10">Glycerol-1-phosphate dehydrogenase [NAD(P)+]</fullName>
    </submittedName>
</protein>
<dbReference type="AlphaFoldDB" id="A0A1H4B950"/>
<evidence type="ECO:0000256" key="3">
    <source>
        <dbReference type="ARBA" id="ARBA00022723"/>
    </source>
</evidence>
<dbReference type="CDD" id="cd08175">
    <property type="entry name" value="G1PDH"/>
    <property type="match status" value="1"/>
</dbReference>
<dbReference type="PANTHER" id="PTHR43616">
    <property type="entry name" value="GLYCEROL DEHYDROGENASE"/>
    <property type="match status" value="1"/>
</dbReference>
<keyword evidence="6" id="KW-0520">NAD</keyword>
<dbReference type="RefSeq" id="WP_090307057.1">
    <property type="nucleotide sequence ID" value="NZ_FNRK01000010.1"/>
</dbReference>
<dbReference type="Proteomes" id="UP000199394">
    <property type="component" value="Unassembled WGS sequence"/>
</dbReference>
<evidence type="ECO:0000256" key="9">
    <source>
        <dbReference type="ARBA" id="ARBA00023264"/>
    </source>
</evidence>
<keyword evidence="7" id="KW-0443">Lipid metabolism</keyword>
<dbReference type="Pfam" id="PF13685">
    <property type="entry name" value="Fe-ADH_2"/>
    <property type="match status" value="1"/>
</dbReference>
<name>A0A1H4B950_9FIRM</name>
<keyword evidence="5" id="KW-0560">Oxidoreductase</keyword>
<evidence type="ECO:0000313" key="11">
    <source>
        <dbReference type="Proteomes" id="UP000199394"/>
    </source>
</evidence>
<gene>
    <name evidence="10" type="ORF">SAMN04515656_11093</name>
</gene>
<keyword evidence="3" id="KW-0479">Metal-binding</keyword>
<dbReference type="STRING" id="81409.SAMN04515656_11093"/>
<evidence type="ECO:0000256" key="5">
    <source>
        <dbReference type="ARBA" id="ARBA00023002"/>
    </source>
</evidence>